<dbReference type="SUPFAM" id="SSF56112">
    <property type="entry name" value="Protein kinase-like (PK-like)"/>
    <property type="match status" value="2"/>
</dbReference>
<evidence type="ECO:0000313" key="4">
    <source>
        <dbReference type="EMBL" id="KAF8409129.1"/>
    </source>
</evidence>
<sequence length="232" mass="25564">MSSHKDGCLKLFLCIVIGLPSEGEKKISVGAVVGIVAASLCVIFIVLGILWWKGCLQGKKSVDQDGTIIAVKQLSSKSKQGNREFVNEIGMISALQHPHLVKLYGSCIEGNQLIYKSNEDCVNLLNWALVLKEEGRLMELVDPRLGSNFNAEEVMGMINVALICTNATPTLRPTMSVVVSMLEGKAVVQELVSDPIISIDDMRFNAIKNHYQQSRDQNMNESQTQSMLMNRP</sequence>
<dbReference type="PANTHER" id="PTHR48006">
    <property type="entry name" value="LEUCINE-RICH REPEAT-CONTAINING PROTEIN DDB_G0281931-RELATED"/>
    <property type="match status" value="1"/>
</dbReference>
<dbReference type="InterPro" id="IPR011009">
    <property type="entry name" value="Kinase-like_dom_sf"/>
</dbReference>
<dbReference type="AlphaFoldDB" id="A0A835DQI2"/>
<dbReference type="OrthoDB" id="1938112at2759"/>
<dbReference type="Gene3D" id="3.30.200.20">
    <property type="entry name" value="Phosphorylase Kinase, domain 1"/>
    <property type="match status" value="1"/>
</dbReference>
<keyword evidence="2" id="KW-0472">Membrane</keyword>
<proteinExistence type="predicted"/>
<keyword evidence="2" id="KW-1133">Transmembrane helix</keyword>
<dbReference type="InterPro" id="IPR001245">
    <property type="entry name" value="Ser-Thr/Tyr_kinase_cat_dom"/>
</dbReference>
<dbReference type="Pfam" id="PF07714">
    <property type="entry name" value="PK_Tyr_Ser-Thr"/>
    <property type="match status" value="1"/>
</dbReference>
<dbReference type="Proteomes" id="UP000655225">
    <property type="component" value="Unassembled WGS sequence"/>
</dbReference>
<feature type="domain" description="Serine-threonine/tyrosine-protein kinase catalytic" evidence="3">
    <location>
        <begin position="57"/>
        <end position="113"/>
    </location>
</feature>
<dbReference type="InterPro" id="IPR051824">
    <property type="entry name" value="LRR_Rcpt-Like_S/T_Kinase"/>
</dbReference>
<name>A0A835DQI2_TETSI</name>
<dbReference type="EMBL" id="JABCRI010000003">
    <property type="protein sequence ID" value="KAF8409129.1"/>
    <property type="molecule type" value="Genomic_DNA"/>
</dbReference>
<dbReference type="PANTHER" id="PTHR48006:SF52">
    <property type="entry name" value="PROTEIN KINASE DOMAIN-CONTAINING PROTEIN"/>
    <property type="match status" value="1"/>
</dbReference>
<keyword evidence="2" id="KW-0812">Transmembrane</keyword>
<organism evidence="4 5">
    <name type="scientific">Tetracentron sinense</name>
    <name type="common">Spur-leaf</name>
    <dbReference type="NCBI Taxonomy" id="13715"/>
    <lineage>
        <taxon>Eukaryota</taxon>
        <taxon>Viridiplantae</taxon>
        <taxon>Streptophyta</taxon>
        <taxon>Embryophyta</taxon>
        <taxon>Tracheophyta</taxon>
        <taxon>Spermatophyta</taxon>
        <taxon>Magnoliopsida</taxon>
        <taxon>Trochodendrales</taxon>
        <taxon>Trochodendraceae</taxon>
        <taxon>Tetracentron</taxon>
    </lineage>
</organism>
<keyword evidence="5" id="KW-1185">Reference proteome</keyword>
<comment type="caution">
    <text evidence="4">The sequence shown here is derived from an EMBL/GenBank/DDBJ whole genome shotgun (WGS) entry which is preliminary data.</text>
</comment>
<evidence type="ECO:0000256" key="1">
    <source>
        <dbReference type="SAM" id="MobiDB-lite"/>
    </source>
</evidence>
<evidence type="ECO:0000259" key="3">
    <source>
        <dbReference type="Pfam" id="PF07714"/>
    </source>
</evidence>
<feature type="transmembrane region" description="Helical" evidence="2">
    <location>
        <begin position="33"/>
        <end position="52"/>
    </location>
</feature>
<feature type="region of interest" description="Disordered" evidence="1">
    <location>
        <begin position="213"/>
        <end position="232"/>
    </location>
</feature>
<evidence type="ECO:0000256" key="2">
    <source>
        <dbReference type="SAM" id="Phobius"/>
    </source>
</evidence>
<protein>
    <recommendedName>
        <fullName evidence="3">Serine-threonine/tyrosine-protein kinase catalytic domain-containing protein</fullName>
    </recommendedName>
</protein>
<reference evidence="4 5" key="1">
    <citation type="submission" date="2020-04" db="EMBL/GenBank/DDBJ databases">
        <title>Plant Genome Project.</title>
        <authorList>
            <person name="Zhang R.-G."/>
        </authorList>
    </citation>
    <scope>NUCLEOTIDE SEQUENCE [LARGE SCALE GENOMIC DNA]</scope>
    <source>
        <strain evidence="4">YNK0</strain>
        <tissue evidence="4">Leaf</tissue>
    </source>
</reference>
<dbReference type="GO" id="GO:0004672">
    <property type="term" value="F:protein kinase activity"/>
    <property type="evidence" value="ECO:0007669"/>
    <property type="project" value="InterPro"/>
</dbReference>
<dbReference type="OMA" id="YKSNEDC"/>
<evidence type="ECO:0000313" key="5">
    <source>
        <dbReference type="Proteomes" id="UP000655225"/>
    </source>
</evidence>
<accession>A0A835DQI2</accession>
<gene>
    <name evidence="4" type="ORF">HHK36_005202</name>
</gene>